<protein>
    <submittedName>
        <fullName evidence="1">Uncharacterized protein</fullName>
    </submittedName>
</protein>
<comment type="caution">
    <text evidence="1">The sequence shown here is derived from an EMBL/GenBank/DDBJ whole genome shotgun (WGS) entry which is preliminary data.</text>
</comment>
<keyword evidence="2" id="KW-1185">Reference proteome</keyword>
<proteinExistence type="predicted"/>
<dbReference type="EMBL" id="JAATEN010000010">
    <property type="protein sequence ID" value="NJQ01867.1"/>
    <property type="molecule type" value="Genomic_DNA"/>
</dbReference>
<gene>
    <name evidence="1" type="ORF">HCK00_15330</name>
</gene>
<evidence type="ECO:0000313" key="2">
    <source>
        <dbReference type="Proteomes" id="UP000695264"/>
    </source>
</evidence>
<dbReference type="RefSeq" id="WP_168102496.1">
    <property type="nucleotide sequence ID" value="NZ_JAATEN010000010.1"/>
</dbReference>
<name>A0ABX1C1N4_9ACTN</name>
<organism evidence="1 2">
    <name type="scientific">Streptomyces zingiberis</name>
    <dbReference type="NCBI Taxonomy" id="2053010"/>
    <lineage>
        <taxon>Bacteria</taxon>
        <taxon>Bacillati</taxon>
        <taxon>Actinomycetota</taxon>
        <taxon>Actinomycetes</taxon>
        <taxon>Kitasatosporales</taxon>
        <taxon>Streptomycetaceae</taxon>
        <taxon>Streptomyces</taxon>
    </lineage>
</organism>
<sequence length="184" mass="19784">MSRPLPPGAESWPDLLRALPDSPAEAVVLVQCSPGWLRPEATAPRNEIDEAVLMAQLRRPELRIDRFLLHSLPMAGGQGGVDAPTAARLAEVHQDWLYRISAATALLCPEGRAEPRVHRIIVQGDQPSVGIPDMVAVREEGAWSLPAAADALALLDRDGATTPLSRYDVNLDGPFGDADPSVHL</sequence>
<evidence type="ECO:0000313" key="1">
    <source>
        <dbReference type="EMBL" id="NJQ01867.1"/>
    </source>
</evidence>
<accession>A0ABX1C1N4</accession>
<reference evidence="1 2" key="1">
    <citation type="submission" date="2020-03" db="EMBL/GenBank/DDBJ databases">
        <title>WGS of actinomycetes isolated from Thailand.</title>
        <authorList>
            <person name="Thawai C."/>
        </authorList>
    </citation>
    <scope>NUCLEOTIDE SEQUENCE [LARGE SCALE GENOMIC DNA]</scope>
    <source>
        <strain evidence="1 2">PLAI 1-29</strain>
    </source>
</reference>
<dbReference type="Proteomes" id="UP000695264">
    <property type="component" value="Unassembled WGS sequence"/>
</dbReference>